<dbReference type="InterPro" id="IPR036291">
    <property type="entry name" value="NAD(P)-bd_dom_sf"/>
</dbReference>
<evidence type="ECO:0000256" key="2">
    <source>
        <dbReference type="ARBA" id="ARBA00022857"/>
    </source>
</evidence>
<dbReference type="SUPFAM" id="SSF51735">
    <property type="entry name" value="NAD(P)-binding Rossmann-fold domains"/>
    <property type="match status" value="1"/>
</dbReference>
<sequence length="310" mass="33292">MSKGLLVTGATGKQGGATIDALLTAPGGSAYTILAVTRSAATSPSAQRLTSKASNVKIVQGDMDDVPAIFYAAKAVHPSGVWGVLSIQAPVGKGQTVEKEEIQGKTLVDEALKSGVKQFVYSSVDRGGDQKSASTATPVPHFASKYNIEQHLIKQANGSGMDYTILRPVGFMENLTPDFMGKMFGAMWIASLPKDRKLQLVSTTDVGHFAAQAFLRPEQYKNRALSLAGDDLTFAETSKIFKEKTGSPAPHTYSFLGRALMWAVGELGIMFTWFKTDGYGADIPALKKEYPGLKNLGEWLEQNSAFSKKD</sequence>
<protein>
    <recommendedName>
        <fullName evidence="3">NmrA-like domain-containing protein</fullName>
    </recommendedName>
</protein>
<proteinExistence type="inferred from homology"/>
<dbReference type="PANTHER" id="PTHR42748:SF7">
    <property type="entry name" value="NMRA LIKE REDOX SENSOR 1-RELATED"/>
    <property type="match status" value="1"/>
</dbReference>
<comment type="similarity">
    <text evidence="1">Belongs to the NmrA-type oxidoreductase family.</text>
</comment>
<dbReference type="CDD" id="cd05251">
    <property type="entry name" value="NmrA_like_SDR_a"/>
    <property type="match status" value="1"/>
</dbReference>
<dbReference type="Pfam" id="PF05368">
    <property type="entry name" value="NmrA"/>
    <property type="match status" value="1"/>
</dbReference>
<reference evidence="4 5" key="1">
    <citation type="submission" date="2024-07" db="EMBL/GenBank/DDBJ databases">
        <title>Draft sequence of the Neodothiora populina.</title>
        <authorList>
            <person name="Drown D.D."/>
            <person name="Schuette U.S."/>
            <person name="Buechlein A.B."/>
            <person name="Rusch D.R."/>
            <person name="Winton L.W."/>
            <person name="Adams G.A."/>
        </authorList>
    </citation>
    <scope>NUCLEOTIDE SEQUENCE [LARGE SCALE GENOMIC DNA]</scope>
    <source>
        <strain evidence="4 5">CPC 39397</strain>
    </source>
</reference>
<dbReference type="Gene3D" id="3.40.50.720">
    <property type="entry name" value="NAD(P)-binding Rossmann-like Domain"/>
    <property type="match status" value="1"/>
</dbReference>
<organism evidence="4 5">
    <name type="scientific">Neodothiora populina</name>
    <dbReference type="NCBI Taxonomy" id="2781224"/>
    <lineage>
        <taxon>Eukaryota</taxon>
        <taxon>Fungi</taxon>
        <taxon>Dikarya</taxon>
        <taxon>Ascomycota</taxon>
        <taxon>Pezizomycotina</taxon>
        <taxon>Dothideomycetes</taxon>
        <taxon>Dothideomycetidae</taxon>
        <taxon>Dothideales</taxon>
        <taxon>Dothioraceae</taxon>
        <taxon>Neodothiora</taxon>
    </lineage>
</organism>
<dbReference type="InterPro" id="IPR051164">
    <property type="entry name" value="NmrA-like_oxidored"/>
</dbReference>
<name>A0ABR3P2D0_9PEZI</name>
<evidence type="ECO:0000313" key="4">
    <source>
        <dbReference type="EMBL" id="KAL1296938.1"/>
    </source>
</evidence>
<evidence type="ECO:0000313" key="5">
    <source>
        <dbReference type="Proteomes" id="UP001562354"/>
    </source>
</evidence>
<dbReference type="Proteomes" id="UP001562354">
    <property type="component" value="Unassembled WGS sequence"/>
</dbReference>
<dbReference type="InterPro" id="IPR008030">
    <property type="entry name" value="NmrA-like"/>
</dbReference>
<dbReference type="Gene3D" id="3.90.25.10">
    <property type="entry name" value="UDP-galactose 4-epimerase, domain 1"/>
    <property type="match status" value="1"/>
</dbReference>
<dbReference type="RefSeq" id="XP_069196620.1">
    <property type="nucleotide sequence ID" value="XM_069344202.1"/>
</dbReference>
<dbReference type="PANTHER" id="PTHR42748">
    <property type="entry name" value="NITROGEN METABOLITE REPRESSION PROTEIN NMRA FAMILY MEMBER"/>
    <property type="match status" value="1"/>
</dbReference>
<comment type="caution">
    <text evidence="4">The sequence shown here is derived from an EMBL/GenBank/DDBJ whole genome shotgun (WGS) entry which is preliminary data.</text>
</comment>
<accession>A0ABR3P2D0</accession>
<feature type="domain" description="NmrA-like" evidence="3">
    <location>
        <begin position="2"/>
        <end position="253"/>
    </location>
</feature>
<evidence type="ECO:0000256" key="1">
    <source>
        <dbReference type="ARBA" id="ARBA00006328"/>
    </source>
</evidence>
<keyword evidence="2" id="KW-0521">NADP</keyword>
<evidence type="ECO:0000259" key="3">
    <source>
        <dbReference type="Pfam" id="PF05368"/>
    </source>
</evidence>
<dbReference type="GeneID" id="95978244"/>
<keyword evidence="5" id="KW-1185">Reference proteome</keyword>
<gene>
    <name evidence="4" type="ORF">AAFC00_004544</name>
</gene>
<dbReference type="EMBL" id="JBFMKM010000016">
    <property type="protein sequence ID" value="KAL1296938.1"/>
    <property type="molecule type" value="Genomic_DNA"/>
</dbReference>